<accession>A0ABY6W2L9</accession>
<reference evidence="14 15" key="1">
    <citation type="submission" date="2019-08" db="EMBL/GenBank/DDBJ databases">
        <authorList>
            <person name="Peeters C."/>
        </authorList>
    </citation>
    <scope>NUCLEOTIDE SEQUENCE [LARGE SCALE GENOMIC DNA]</scope>
    <source>
        <strain evidence="14 15">LMG 20602</strain>
    </source>
</reference>
<protein>
    <submittedName>
        <fullName evidence="14">Protease HtpX</fullName>
        <ecNumber evidence="14">3.4.24.-</ecNumber>
    </submittedName>
</protein>
<evidence type="ECO:0000256" key="11">
    <source>
        <dbReference type="RuleBase" id="RU003983"/>
    </source>
</evidence>
<feature type="transmembrane region" description="Helical" evidence="12">
    <location>
        <begin position="20"/>
        <end position="37"/>
    </location>
</feature>
<comment type="subcellular location">
    <subcellularLocation>
        <location evidence="1">Cell membrane</location>
        <topology evidence="1">Multi-pass membrane protein</topology>
    </subcellularLocation>
</comment>
<dbReference type="InterPro" id="IPR050083">
    <property type="entry name" value="HtpX_protease"/>
</dbReference>
<name>A0ABY6W2L9_9BURK</name>
<keyword evidence="5" id="KW-0479">Metal-binding</keyword>
<dbReference type="Pfam" id="PF01435">
    <property type="entry name" value="Peptidase_M48"/>
    <property type="match status" value="1"/>
</dbReference>
<evidence type="ECO:0000256" key="7">
    <source>
        <dbReference type="ARBA" id="ARBA00022833"/>
    </source>
</evidence>
<dbReference type="Proteomes" id="UP000366065">
    <property type="component" value="Unassembled WGS sequence"/>
</dbReference>
<evidence type="ECO:0000256" key="10">
    <source>
        <dbReference type="ARBA" id="ARBA00023136"/>
    </source>
</evidence>
<evidence type="ECO:0000259" key="13">
    <source>
        <dbReference type="Pfam" id="PF01435"/>
    </source>
</evidence>
<dbReference type="PANTHER" id="PTHR43221:SF1">
    <property type="entry name" value="PROTEASE HTPX"/>
    <property type="match status" value="1"/>
</dbReference>
<dbReference type="EC" id="3.4.24.-" evidence="14"/>
<comment type="similarity">
    <text evidence="11">Belongs to the peptidase M48 family.</text>
</comment>
<feature type="domain" description="Peptidase M48" evidence="13">
    <location>
        <begin position="101"/>
        <end position="310"/>
    </location>
</feature>
<organism evidence="14 15">
    <name type="scientific">Pandoraea capi</name>
    <dbReference type="NCBI Taxonomy" id="2508286"/>
    <lineage>
        <taxon>Bacteria</taxon>
        <taxon>Pseudomonadati</taxon>
        <taxon>Pseudomonadota</taxon>
        <taxon>Betaproteobacteria</taxon>
        <taxon>Burkholderiales</taxon>
        <taxon>Burkholderiaceae</taxon>
        <taxon>Pandoraea</taxon>
    </lineage>
</organism>
<keyword evidence="3 11" id="KW-0645">Protease</keyword>
<keyword evidence="2" id="KW-1003">Cell membrane</keyword>
<comment type="cofactor">
    <cofactor evidence="11">
        <name>Zn(2+)</name>
        <dbReference type="ChEBI" id="CHEBI:29105"/>
    </cofactor>
    <text evidence="11">Binds 1 zinc ion per subunit.</text>
</comment>
<proteinExistence type="inferred from homology"/>
<dbReference type="EMBL" id="CABPRV010000007">
    <property type="protein sequence ID" value="VVE18506.1"/>
    <property type="molecule type" value="Genomic_DNA"/>
</dbReference>
<gene>
    <name evidence="14" type="primary">htpX_2</name>
    <name evidence="14" type="ORF">PCA20602_03017</name>
</gene>
<evidence type="ECO:0000256" key="2">
    <source>
        <dbReference type="ARBA" id="ARBA00022475"/>
    </source>
</evidence>
<feature type="transmembrane region" description="Helical" evidence="12">
    <location>
        <begin position="189"/>
        <end position="207"/>
    </location>
</feature>
<evidence type="ECO:0000256" key="4">
    <source>
        <dbReference type="ARBA" id="ARBA00022692"/>
    </source>
</evidence>
<feature type="transmembrane region" description="Helical" evidence="12">
    <location>
        <begin position="49"/>
        <end position="69"/>
    </location>
</feature>
<evidence type="ECO:0000256" key="9">
    <source>
        <dbReference type="ARBA" id="ARBA00023049"/>
    </source>
</evidence>
<dbReference type="GO" id="GO:0006508">
    <property type="term" value="P:proteolysis"/>
    <property type="evidence" value="ECO:0007669"/>
    <property type="project" value="UniProtKB-KW"/>
</dbReference>
<evidence type="ECO:0000256" key="5">
    <source>
        <dbReference type="ARBA" id="ARBA00022723"/>
    </source>
</evidence>
<feature type="transmembrane region" description="Helical" evidence="12">
    <location>
        <begin position="227"/>
        <end position="245"/>
    </location>
</feature>
<sequence length="329" mass="35653">MRIYMIGINAYPKIAKTTLFVFSVAFVLSVAYLFAAENLGFQHEALRRIAGFVCAVLLLPAFVTVRYVTSVVDYANNELQMTHDPTLAMRLSSVLDQLPHPVSIGVYHSEEINAFAISSIFGNRSVIGFSSALLSKASHVQLLAIGAHEVAHIRSGDSKSKAFVLAFNCFLRVYPFLLATMAKQVFKKVLPWMLGSAVLLLLLGIYWGDVRHSIESVGNGLLPFAKVAAAAVLVIIGSAGLGRLLEWGFSAYSREREFAADVGAAYMTGPQAMLSALDLLGMGQICSRSAISIFDSHPPIEERKRRIRKIAIGLGVDSDDSAVADIDIA</sequence>
<evidence type="ECO:0000256" key="3">
    <source>
        <dbReference type="ARBA" id="ARBA00022670"/>
    </source>
</evidence>
<evidence type="ECO:0000256" key="1">
    <source>
        <dbReference type="ARBA" id="ARBA00004651"/>
    </source>
</evidence>
<keyword evidence="15" id="KW-1185">Reference proteome</keyword>
<evidence type="ECO:0000313" key="14">
    <source>
        <dbReference type="EMBL" id="VVE18506.1"/>
    </source>
</evidence>
<dbReference type="PANTHER" id="PTHR43221">
    <property type="entry name" value="PROTEASE HTPX"/>
    <property type="match status" value="1"/>
</dbReference>
<keyword evidence="7 11" id="KW-0862">Zinc</keyword>
<evidence type="ECO:0000256" key="8">
    <source>
        <dbReference type="ARBA" id="ARBA00022989"/>
    </source>
</evidence>
<dbReference type="InterPro" id="IPR001915">
    <property type="entry name" value="Peptidase_M48"/>
</dbReference>
<evidence type="ECO:0000256" key="6">
    <source>
        <dbReference type="ARBA" id="ARBA00022801"/>
    </source>
</evidence>
<feature type="transmembrane region" description="Helical" evidence="12">
    <location>
        <begin position="162"/>
        <end position="182"/>
    </location>
</feature>
<keyword evidence="8 12" id="KW-1133">Transmembrane helix</keyword>
<dbReference type="Gene3D" id="3.30.2010.10">
    <property type="entry name" value="Metalloproteases ('zincins'), catalytic domain"/>
    <property type="match status" value="1"/>
</dbReference>
<comment type="caution">
    <text evidence="14">The sequence shown here is derived from an EMBL/GenBank/DDBJ whole genome shotgun (WGS) entry which is preliminary data.</text>
</comment>
<keyword evidence="4 12" id="KW-0812">Transmembrane</keyword>
<evidence type="ECO:0000313" key="15">
    <source>
        <dbReference type="Proteomes" id="UP000366065"/>
    </source>
</evidence>
<keyword evidence="9 11" id="KW-0482">Metalloprotease</keyword>
<evidence type="ECO:0000256" key="12">
    <source>
        <dbReference type="SAM" id="Phobius"/>
    </source>
</evidence>
<keyword evidence="10 12" id="KW-0472">Membrane</keyword>
<dbReference type="GO" id="GO:0008233">
    <property type="term" value="F:peptidase activity"/>
    <property type="evidence" value="ECO:0007669"/>
    <property type="project" value="UniProtKB-KW"/>
</dbReference>
<keyword evidence="6 11" id="KW-0378">Hydrolase</keyword>